<evidence type="ECO:0000313" key="3">
    <source>
        <dbReference type="Proteomes" id="UP000018538"/>
    </source>
</evidence>
<reference evidence="2 3" key="1">
    <citation type="submission" date="2013-11" db="EMBL/GenBank/DDBJ databases">
        <title>The Genome Sequence of Plasmodium yoelii 17X.</title>
        <authorList>
            <consortium name="The Broad Institute Genomics Platform"/>
            <consortium name="The Broad Institute Genome Sequencing Center for Infectious Disease"/>
            <person name="Neafsey D."/>
            <person name="Adams J."/>
            <person name="Walker B."/>
            <person name="Young S.K."/>
            <person name="Zeng Q."/>
            <person name="Gargeya S."/>
            <person name="Fitzgerald M."/>
            <person name="Haas B."/>
            <person name="Abouelleil A."/>
            <person name="Alvarado L."/>
            <person name="Chapman S.B."/>
            <person name="Gainer-Dewar J."/>
            <person name="Goldberg J."/>
            <person name="Griggs A."/>
            <person name="Gujja S."/>
            <person name="Hansen M."/>
            <person name="Howarth C."/>
            <person name="Imamovic A."/>
            <person name="Ireland A."/>
            <person name="Larimer J."/>
            <person name="McCowan C."/>
            <person name="Murphy C."/>
            <person name="Pearson M."/>
            <person name="Poon T.W."/>
            <person name="Priest M."/>
            <person name="Roberts A."/>
            <person name="Saif S."/>
            <person name="Shea T."/>
            <person name="Sykes S."/>
            <person name="Wortman J."/>
            <person name="Nusbaum C."/>
            <person name="Birren B."/>
        </authorList>
    </citation>
    <scope>NUCLEOTIDE SEQUENCE [LARGE SCALE GENOMIC DNA]</scope>
    <source>
        <strain evidence="2 3">17X</strain>
    </source>
</reference>
<dbReference type="Pfam" id="PF06022">
    <property type="entry name" value="Cir_Bir_Yir"/>
    <property type="match status" value="1"/>
</dbReference>
<keyword evidence="3" id="KW-1185">Reference proteome</keyword>
<protein>
    <submittedName>
        <fullName evidence="2">Uncharacterized protein</fullName>
    </submittedName>
</protein>
<keyword evidence="1" id="KW-0812">Transmembrane</keyword>
<dbReference type="AlphaFoldDB" id="V7PA14"/>
<gene>
    <name evidence="2" type="ORF">YYC_05825</name>
</gene>
<organism evidence="2 3">
    <name type="scientific">Plasmodium yoelii 17X</name>
    <dbReference type="NCBI Taxonomy" id="1323249"/>
    <lineage>
        <taxon>Eukaryota</taxon>
        <taxon>Sar</taxon>
        <taxon>Alveolata</taxon>
        <taxon>Apicomplexa</taxon>
        <taxon>Aconoidasida</taxon>
        <taxon>Haemosporida</taxon>
        <taxon>Plasmodiidae</taxon>
        <taxon>Plasmodium</taxon>
        <taxon>Plasmodium (Vinckeia)</taxon>
    </lineage>
</organism>
<sequence length="320" mass="37313">MKNLEYDSDNKSYQFKEDTHFKKYCTGDICNNDLDKINAGCLYLFDTFFKDVYAFEKAAKSNINTVEYILIWLIYMLNLIKTEENNSIDIFYNTYIKGGGKYTNNVKYISGYNDYKDLIDRSYNLLSMDMSIIPKLYDAFNTLCEIYNELDTNNSNCAKCSEKAHQFVEKYKEFNIDYNNAEDNPHFRIFITLLIDYDNLRIKCRNFPSIPGTPTPNYEDISGVTSSSSIASKLIPILSILVAIAIFLGISYKSSKTIFKRKNKKYKEENESLIYDSKRVTTSRIYPLNQMINEVTNEECDEGMFLNGIEVQSTIWRKFI</sequence>
<proteinExistence type="predicted"/>
<keyword evidence="1" id="KW-0472">Membrane</keyword>
<dbReference type="Proteomes" id="UP000018538">
    <property type="component" value="Unassembled WGS sequence"/>
</dbReference>
<evidence type="ECO:0000256" key="1">
    <source>
        <dbReference type="SAM" id="Phobius"/>
    </source>
</evidence>
<feature type="transmembrane region" description="Helical" evidence="1">
    <location>
        <begin position="234"/>
        <end position="252"/>
    </location>
</feature>
<dbReference type="NCBIfam" id="TIGR01590">
    <property type="entry name" value="yir-bir-cir_Pla"/>
    <property type="match status" value="1"/>
</dbReference>
<keyword evidence="1" id="KW-1133">Transmembrane helix</keyword>
<dbReference type="InterPro" id="IPR006477">
    <property type="entry name" value="Yir_bir_cir"/>
</dbReference>
<dbReference type="OrthoDB" id="373137at2759"/>
<dbReference type="EMBL" id="KI635825">
    <property type="protein sequence ID" value="ETB56396.1"/>
    <property type="molecule type" value="Genomic_DNA"/>
</dbReference>
<evidence type="ECO:0000313" key="2">
    <source>
        <dbReference type="EMBL" id="ETB56396.1"/>
    </source>
</evidence>
<name>V7PA14_PLAYE</name>
<accession>V7PA14</accession>